<dbReference type="InterPro" id="IPR038404">
    <property type="entry name" value="TRAP_DctP_sf"/>
</dbReference>
<dbReference type="Proteomes" id="UP000018420">
    <property type="component" value="Unassembled WGS sequence"/>
</dbReference>
<dbReference type="EMBL" id="ASYZ01000104">
    <property type="protein sequence ID" value="EPR84762.1"/>
    <property type="molecule type" value="Genomic_DNA"/>
</dbReference>
<accession>S7WS46</accession>
<dbReference type="AlphaFoldDB" id="S7WS46"/>
<organism evidence="1 2">
    <name type="scientific">Acinetobacter junii CIP 107470 = MTCC 11364</name>
    <dbReference type="NCBI Taxonomy" id="1217666"/>
    <lineage>
        <taxon>Bacteria</taxon>
        <taxon>Pseudomonadati</taxon>
        <taxon>Pseudomonadota</taxon>
        <taxon>Gammaproteobacteria</taxon>
        <taxon>Moraxellales</taxon>
        <taxon>Moraxellaceae</taxon>
        <taxon>Acinetobacter</taxon>
    </lineage>
</organism>
<dbReference type="PATRIC" id="fig|1330047.3.peg.2002"/>
<gene>
    <name evidence="1" type="ORF">L292_0122</name>
</gene>
<proteinExistence type="predicted"/>
<sequence>MGVMSQQSPKCKGKKNMQWFKTLMLATGVAVVSAGAQAKQTICVFDIVGKSGDVYALMKDYQLAAKTWGADIELKVGTNEAVIAEDFKAGKCDGVSITGMRGRQFNKFTGSLDAIGAITDLKLAVKVMQGLASPVFGKSMVNGKYEVVGVIPVGDAYLLVNDRNINTVAKAAGKKIAVLDYDEAQKIMASQVGAQAVSSDITNFGAKFNNGQVDIIGAPAAAFKPLELHKGLGTKGAIVNYPILQVTGNLIIHPDKFPAGFGQKSREWVKSQLPRAFGILGKMKADIPQKYWMEVPESDKPGYQKLMRESRINLTAKGIYDKRMMKLLWQFRCKENPKNFECGLQDENYK</sequence>
<dbReference type="InterPro" id="IPR045758">
    <property type="entry name" value="AdeT1/2"/>
</dbReference>
<reference evidence="1 2" key="1">
    <citation type="submission" date="2013-05" db="EMBL/GenBank/DDBJ databases">
        <title>Genome assembly of Acinetobacter junii MTCC 11364.</title>
        <authorList>
            <person name="Khatri I."/>
            <person name="Singh N.K."/>
            <person name="Subramanian S."/>
            <person name="Mayilraj S."/>
        </authorList>
    </citation>
    <scope>NUCLEOTIDE SEQUENCE [LARGE SCALE GENOMIC DNA]</scope>
    <source>
        <strain evidence="1 2">MTCC 11364</strain>
    </source>
</reference>
<protein>
    <submittedName>
        <fullName evidence="1">AdeT</fullName>
    </submittedName>
</protein>
<name>S7WS46_ACIJU</name>
<dbReference type="Gene3D" id="3.40.190.170">
    <property type="entry name" value="Bacterial extracellular solute-binding protein, family 7"/>
    <property type="match status" value="1"/>
</dbReference>
<evidence type="ECO:0000313" key="2">
    <source>
        <dbReference type="Proteomes" id="UP000018420"/>
    </source>
</evidence>
<dbReference type="eggNOG" id="COG1638">
    <property type="taxonomic scope" value="Bacteria"/>
</dbReference>
<evidence type="ECO:0000313" key="1">
    <source>
        <dbReference type="EMBL" id="EPR84762.1"/>
    </source>
</evidence>
<dbReference type="Pfam" id="PF19582">
    <property type="entry name" value="AdeT1_2"/>
    <property type="match status" value="1"/>
</dbReference>
<comment type="caution">
    <text evidence="1">The sequence shown here is derived from an EMBL/GenBank/DDBJ whole genome shotgun (WGS) entry which is preliminary data.</text>
</comment>